<dbReference type="Proteomes" id="UP000528286">
    <property type="component" value="Unassembled WGS sequence"/>
</dbReference>
<dbReference type="InterPro" id="IPR054597">
    <property type="entry name" value="FeeM_cat"/>
</dbReference>
<protein>
    <recommendedName>
        <fullName evidence="2">N-acyl amino acid synthase FeeM catalytic core domain-containing protein</fullName>
    </recommendedName>
</protein>
<evidence type="ECO:0000313" key="3">
    <source>
        <dbReference type="EMBL" id="MBB4063032.1"/>
    </source>
</evidence>
<evidence type="ECO:0000313" key="4">
    <source>
        <dbReference type="Proteomes" id="UP000528286"/>
    </source>
</evidence>
<dbReference type="Gene3D" id="3.40.630.30">
    <property type="match status" value="1"/>
</dbReference>
<dbReference type="InterPro" id="IPR016181">
    <property type="entry name" value="Acyl_CoA_acyltransferase"/>
</dbReference>
<comment type="caution">
    <text evidence="3">The sequence shown here is derived from an EMBL/GenBank/DDBJ whole genome shotgun (WGS) entry which is preliminary data.</text>
</comment>
<organism evidence="3 4">
    <name type="scientific">Gellertiella hungarica</name>
    <dbReference type="NCBI Taxonomy" id="1572859"/>
    <lineage>
        <taxon>Bacteria</taxon>
        <taxon>Pseudomonadati</taxon>
        <taxon>Pseudomonadota</taxon>
        <taxon>Alphaproteobacteria</taxon>
        <taxon>Hyphomicrobiales</taxon>
        <taxon>Rhizobiaceae</taxon>
        <taxon>Gellertiella</taxon>
    </lineage>
</organism>
<feature type="compositionally biased region" description="Gly residues" evidence="1">
    <location>
        <begin position="256"/>
        <end position="275"/>
    </location>
</feature>
<reference evidence="3 4" key="1">
    <citation type="submission" date="2020-08" db="EMBL/GenBank/DDBJ databases">
        <title>Genomic Encyclopedia of Type Strains, Phase IV (KMG-IV): sequencing the most valuable type-strain genomes for metagenomic binning, comparative biology and taxonomic classification.</title>
        <authorList>
            <person name="Goeker M."/>
        </authorList>
    </citation>
    <scope>NUCLEOTIDE SEQUENCE [LARGE SCALE GENOMIC DNA]</scope>
    <source>
        <strain evidence="3 4">DSM 29853</strain>
    </source>
</reference>
<dbReference type="AlphaFoldDB" id="A0A7W6J2R1"/>
<name>A0A7W6J2R1_9HYPH</name>
<dbReference type="EMBL" id="JACIEZ010000001">
    <property type="protein sequence ID" value="MBB4063032.1"/>
    <property type="molecule type" value="Genomic_DNA"/>
</dbReference>
<dbReference type="SUPFAM" id="SSF55729">
    <property type="entry name" value="Acyl-CoA N-acyltransferases (Nat)"/>
    <property type="match status" value="1"/>
</dbReference>
<proteinExistence type="predicted"/>
<dbReference type="RefSeq" id="WP_246364804.1">
    <property type="nucleotide sequence ID" value="NZ_JACIEZ010000001.1"/>
</dbReference>
<dbReference type="Pfam" id="PF21926">
    <property type="entry name" value="FeeM"/>
    <property type="match status" value="1"/>
</dbReference>
<gene>
    <name evidence="3" type="ORF">GGR23_000193</name>
</gene>
<feature type="domain" description="N-acyl amino acid synthase FeeM catalytic core" evidence="2">
    <location>
        <begin position="36"/>
        <end position="194"/>
    </location>
</feature>
<keyword evidence="4" id="KW-1185">Reference proteome</keyword>
<evidence type="ECO:0000256" key="1">
    <source>
        <dbReference type="SAM" id="MobiDB-lite"/>
    </source>
</evidence>
<feature type="region of interest" description="Disordered" evidence="1">
    <location>
        <begin position="251"/>
        <end position="275"/>
    </location>
</feature>
<sequence length="275" mass="31107">MLDHAAGEGNFSRKLMDLLDRVEYRRVESTEDMEEVARIRYKAYKMADILTLKGTTLIDDIDYDSHAYNFGVYFEERLISTVRIHHVTPDHRVSSTRSVYPEEIDAFLDAGMSLIDPVRFAADPAIMREMPAIPYFTLRIATMATDYFNADRVLQLVSPQHSAFYKRVFLANTIVEPRKNCGKYNIELTLMSTDANAIRSDLYRRYPFFQSEAFERRMMFERGPNAGFTPLTILPTARFASQQSRLAAASNANQGLMGGSGNGLRNGGGRNGRAG</sequence>
<evidence type="ECO:0000259" key="2">
    <source>
        <dbReference type="Pfam" id="PF21926"/>
    </source>
</evidence>
<accession>A0A7W6J2R1</accession>